<keyword evidence="2" id="KW-1185">Reference proteome</keyword>
<dbReference type="EnsemblPlants" id="AUR62031349-RA">
    <property type="protein sequence ID" value="AUR62031349-RA:cds"/>
    <property type="gene ID" value="AUR62031349"/>
</dbReference>
<reference evidence="1" key="1">
    <citation type="journal article" date="2017" name="Nature">
        <title>The genome of Chenopodium quinoa.</title>
        <authorList>
            <person name="Jarvis D.E."/>
            <person name="Ho Y.S."/>
            <person name="Lightfoot D.J."/>
            <person name="Schmoeckel S.M."/>
            <person name="Li B."/>
            <person name="Borm T.J.A."/>
            <person name="Ohyanagi H."/>
            <person name="Mineta K."/>
            <person name="Michell C.T."/>
            <person name="Saber N."/>
            <person name="Kharbatia N.M."/>
            <person name="Rupper R.R."/>
            <person name="Sharp A.R."/>
            <person name="Dally N."/>
            <person name="Boughton B.A."/>
            <person name="Woo Y.H."/>
            <person name="Gao G."/>
            <person name="Schijlen E.G.W.M."/>
            <person name="Guo X."/>
            <person name="Momin A.A."/>
            <person name="Negrao S."/>
            <person name="Al-Babili S."/>
            <person name="Gehring C."/>
            <person name="Roessner U."/>
            <person name="Jung C."/>
            <person name="Murphy K."/>
            <person name="Arold S.T."/>
            <person name="Gojobori T."/>
            <person name="van der Linden C.G."/>
            <person name="van Loo E.N."/>
            <person name="Jellen E.N."/>
            <person name="Maughan P.J."/>
            <person name="Tester M."/>
        </authorList>
    </citation>
    <scope>NUCLEOTIDE SEQUENCE [LARGE SCALE GENOMIC DNA]</scope>
    <source>
        <strain evidence="1">cv. PI 614886</strain>
    </source>
</reference>
<reference evidence="1" key="2">
    <citation type="submission" date="2021-03" db="UniProtKB">
        <authorList>
            <consortium name="EnsemblPlants"/>
        </authorList>
    </citation>
    <scope>IDENTIFICATION</scope>
</reference>
<organism evidence="1 2">
    <name type="scientific">Chenopodium quinoa</name>
    <name type="common">Quinoa</name>
    <dbReference type="NCBI Taxonomy" id="63459"/>
    <lineage>
        <taxon>Eukaryota</taxon>
        <taxon>Viridiplantae</taxon>
        <taxon>Streptophyta</taxon>
        <taxon>Embryophyta</taxon>
        <taxon>Tracheophyta</taxon>
        <taxon>Spermatophyta</taxon>
        <taxon>Magnoliopsida</taxon>
        <taxon>eudicotyledons</taxon>
        <taxon>Gunneridae</taxon>
        <taxon>Pentapetalae</taxon>
        <taxon>Caryophyllales</taxon>
        <taxon>Chenopodiaceae</taxon>
        <taxon>Chenopodioideae</taxon>
        <taxon>Atripliceae</taxon>
        <taxon>Chenopodium</taxon>
    </lineage>
</organism>
<protein>
    <submittedName>
        <fullName evidence="1">Uncharacterized protein</fullName>
    </submittedName>
</protein>
<dbReference type="Gramene" id="AUR62031349-RA">
    <property type="protein sequence ID" value="AUR62031349-RA:cds"/>
    <property type="gene ID" value="AUR62031349"/>
</dbReference>
<evidence type="ECO:0000313" key="2">
    <source>
        <dbReference type="Proteomes" id="UP000596660"/>
    </source>
</evidence>
<dbReference type="AlphaFoldDB" id="A0A803MKK8"/>
<dbReference type="Proteomes" id="UP000596660">
    <property type="component" value="Unplaced"/>
</dbReference>
<accession>A0A803MKK8</accession>
<sequence length="350" mass="39685">MGIGIPKLREDSPEDVDKYNLPIVAQVIDVREFSEVQIQTWVDGCWKTNRPIIVEKVSHSKDLFLFFCTSWEDRDNLISLGTASYKGALILFKEWIMGSNLLYMDFSETAVLIKVEGLPTEECQPQVATRVLEKIGTVIRFDHAYLDDRPHSILRDKVIIPCFKPLVPGFFYEISTEKALWVFLRRVLRGSLLLPIGALAQPRQQDRNRKRSIEGDLRENSINHPQREKKTLYSAEITVRFRSATTPLKVKGKTLKVNTSRVNLPQLACQVITLNALLISAFCNQTPSSPHTLTGSPLDLLIRTFKRSLAKHVSSLETKNPGQHSRYVPSSHSTLMIIFMSSPTSFPPPL</sequence>
<proteinExistence type="predicted"/>
<name>A0A803MKK8_CHEQI</name>
<evidence type="ECO:0000313" key="1">
    <source>
        <dbReference type="EnsemblPlants" id="AUR62031349-RA:cds"/>
    </source>
</evidence>